<dbReference type="FunFam" id="3.30.50.10:FF:000015">
    <property type="entry name" value="Nuclear receptor subfamily 2, group C, member 1"/>
    <property type="match status" value="1"/>
</dbReference>
<keyword evidence="7 10" id="KW-0804">Transcription</keyword>
<feature type="compositionally biased region" description="Polar residues" evidence="11">
    <location>
        <begin position="259"/>
        <end position="273"/>
    </location>
</feature>
<keyword evidence="3 10" id="KW-0863">Zinc-finger</keyword>
<keyword evidence="4 10" id="KW-0862">Zinc</keyword>
<evidence type="ECO:0000256" key="9">
    <source>
        <dbReference type="ARBA" id="ARBA00023242"/>
    </source>
</evidence>
<dbReference type="InterPro" id="IPR001628">
    <property type="entry name" value="Znf_hrmn_rcpt"/>
</dbReference>
<evidence type="ECO:0000256" key="8">
    <source>
        <dbReference type="ARBA" id="ARBA00023170"/>
    </source>
</evidence>
<feature type="region of interest" description="Disordered" evidence="11">
    <location>
        <begin position="37"/>
        <end position="56"/>
    </location>
</feature>
<evidence type="ECO:0000313" key="14">
    <source>
        <dbReference type="EMBL" id="KOC61261.1"/>
    </source>
</evidence>
<evidence type="ECO:0000256" key="11">
    <source>
        <dbReference type="SAM" id="MobiDB-lite"/>
    </source>
</evidence>
<evidence type="ECO:0000256" key="2">
    <source>
        <dbReference type="ARBA" id="ARBA00022723"/>
    </source>
</evidence>
<keyword evidence="8 10" id="KW-0675">Receptor</keyword>
<keyword evidence="2 10" id="KW-0479">Metal-binding</keyword>
<evidence type="ECO:0000256" key="3">
    <source>
        <dbReference type="ARBA" id="ARBA00022771"/>
    </source>
</evidence>
<dbReference type="SMART" id="SM00399">
    <property type="entry name" value="ZnF_C4"/>
    <property type="match status" value="1"/>
</dbReference>
<dbReference type="GO" id="GO:0005634">
    <property type="term" value="C:nucleus"/>
    <property type="evidence" value="ECO:0007669"/>
    <property type="project" value="UniProtKB-SubCell"/>
</dbReference>
<reference evidence="14 15" key="1">
    <citation type="submission" date="2015-07" db="EMBL/GenBank/DDBJ databases">
        <title>The genome of Habropoda laboriosa.</title>
        <authorList>
            <person name="Pan H."/>
            <person name="Kapheim K."/>
        </authorList>
    </citation>
    <scope>NUCLEOTIDE SEQUENCE [LARGE SCALE GENOMIC DNA]</scope>
    <source>
        <strain evidence="14">0110345459</strain>
    </source>
</reference>
<dbReference type="Pfam" id="PF00104">
    <property type="entry name" value="Hormone_recep"/>
    <property type="match status" value="1"/>
</dbReference>
<dbReference type="PRINTS" id="PR00398">
    <property type="entry name" value="STRDHORMONER"/>
</dbReference>
<dbReference type="Proteomes" id="UP000053825">
    <property type="component" value="Unassembled WGS sequence"/>
</dbReference>
<dbReference type="PRINTS" id="PR00047">
    <property type="entry name" value="STROIDFINGER"/>
</dbReference>
<feature type="region of interest" description="Disordered" evidence="11">
    <location>
        <begin position="259"/>
        <end position="280"/>
    </location>
</feature>
<dbReference type="GO" id="GO:0003700">
    <property type="term" value="F:DNA-binding transcription factor activity"/>
    <property type="evidence" value="ECO:0007669"/>
    <property type="project" value="InterPro"/>
</dbReference>
<dbReference type="InterPro" id="IPR001723">
    <property type="entry name" value="Nuclear_hrmn_rcpt"/>
</dbReference>
<dbReference type="PROSITE" id="PS51843">
    <property type="entry name" value="NR_LBD"/>
    <property type="match status" value="1"/>
</dbReference>
<evidence type="ECO:0000256" key="6">
    <source>
        <dbReference type="ARBA" id="ARBA00023125"/>
    </source>
</evidence>
<feature type="domain" description="NR LBD" evidence="13">
    <location>
        <begin position="253"/>
        <end position="540"/>
    </location>
</feature>
<protein>
    <submittedName>
        <fullName evidence="14">Nuclear receptor subfamily 2 group C member 2</fullName>
    </submittedName>
</protein>
<dbReference type="InterPro" id="IPR035500">
    <property type="entry name" value="NHR-like_dom_sf"/>
</dbReference>
<dbReference type="Pfam" id="PF00105">
    <property type="entry name" value="zf-C4"/>
    <property type="match status" value="1"/>
</dbReference>
<evidence type="ECO:0000256" key="5">
    <source>
        <dbReference type="ARBA" id="ARBA00023015"/>
    </source>
</evidence>
<dbReference type="SMART" id="SM00430">
    <property type="entry name" value="HOLI"/>
    <property type="match status" value="1"/>
</dbReference>
<dbReference type="GO" id="GO:0008270">
    <property type="term" value="F:zinc ion binding"/>
    <property type="evidence" value="ECO:0007669"/>
    <property type="project" value="UniProtKB-KW"/>
</dbReference>
<dbReference type="SUPFAM" id="SSF57716">
    <property type="entry name" value="Glucocorticoid receptor-like (DNA-binding domain)"/>
    <property type="match status" value="1"/>
</dbReference>
<evidence type="ECO:0000256" key="4">
    <source>
        <dbReference type="ARBA" id="ARBA00022833"/>
    </source>
</evidence>
<dbReference type="InterPro" id="IPR013088">
    <property type="entry name" value="Znf_NHR/GATA"/>
</dbReference>
<dbReference type="GO" id="GO:0043565">
    <property type="term" value="F:sequence-specific DNA binding"/>
    <property type="evidence" value="ECO:0007669"/>
    <property type="project" value="InterPro"/>
</dbReference>
<evidence type="ECO:0000259" key="13">
    <source>
        <dbReference type="PROSITE" id="PS51843"/>
    </source>
</evidence>
<feature type="domain" description="Nuclear receptor" evidence="12">
    <location>
        <begin position="185"/>
        <end position="260"/>
    </location>
</feature>
<dbReference type="STRING" id="597456.A0A0L7QRX7"/>
<dbReference type="PROSITE" id="PS51030">
    <property type="entry name" value="NUCLEAR_REC_DBD_2"/>
    <property type="match status" value="1"/>
</dbReference>
<dbReference type="EMBL" id="KQ414775">
    <property type="protein sequence ID" value="KOC61261.1"/>
    <property type="molecule type" value="Genomic_DNA"/>
</dbReference>
<keyword evidence="15" id="KW-1185">Reference proteome</keyword>
<dbReference type="AlphaFoldDB" id="A0A0L7QRX7"/>
<dbReference type="SUPFAM" id="SSF48508">
    <property type="entry name" value="Nuclear receptor ligand-binding domain"/>
    <property type="match status" value="1"/>
</dbReference>
<accession>A0A0L7QRX7</accession>
<dbReference type="FunFam" id="1.10.565.10:FF:000041">
    <property type="entry name" value="Nuclear hormone receptor HR78"/>
    <property type="match status" value="1"/>
</dbReference>
<evidence type="ECO:0000313" key="15">
    <source>
        <dbReference type="Proteomes" id="UP000053825"/>
    </source>
</evidence>
<keyword evidence="5 10" id="KW-0805">Transcription regulation</keyword>
<organism evidence="14 15">
    <name type="scientific">Habropoda laboriosa</name>
    <dbReference type="NCBI Taxonomy" id="597456"/>
    <lineage>
        <taxon>Eukaryota</taxon>
        <taxon>Metazoa</taxon>
        <taxon>Ecdysozoa</taxon>
        <taxon>Arthropoda</taxon>
        <taxon>Hexapoda</taxon>
        <taxon>Insecta</taxon>
        <taxon>Pterygota</taxon>
        <taxon>Neoptera</taxon>
        <taxon>Endopterygota</taxon>
        <taxon>Hymenoptera</taxon>
        <taxon>Apocrita</taxon>
        <taxon>Aculeata</taxon>
        <taxon>Apoidea</taxon>
        <taxon>Anthophila</taxon>
        <taxon>Apidae</taxon>
        <taxon>Habropoda</taxon>
    </lineage>
</organism>
<dbReference type="InterPro" id="IPR050274">
    <property type="entry name" value="Nuclear_hormone_rcpt_NR2"/>
</dbReference>
<keyword evidence="9 10" id="KW-0539">Nucleus</keyword>
<dbReference type="PANTHER" id="PTHR24083">
    <property type="entry name" value="NUCLEAR HORMONE RECEPTOR"/>
    <property type="match status" value="1"/>
</dbReference>
<gene>
    <name evidence="14" type="ORF">WH47_06085</name>
</gene>
<dbReference type="PROSITE" id="PS00031">
    <property type="entry name" value="NUCLEAR_REC_DBD_1"/>
    <property type="match status" value="1"/>
</dbReference>
<dbReference type="Gene3D" id="1.10.565.10">
    <property type="entry name" value="Retinoid X Receptor"/>
    <property type="match status" value="1"/>
</dbReference>
<dbReference type="Gene3D" id="3.30.50.10">
    <property type="entry name" value="Erythroid Transcription Factor GATA-1, subunit A"/>
    <property type="match status" value="1"/>
</dbReference>
<dbReference type="OrthoDB" id="40902at2759"/>
<comment type="similarity">
    <text evidence="10">Belongs to the nuclear hormone receptor family.</text>
</comment>
<evidence type="ECO:0000259" key="12">
    <source>
        <dbReference type="PROSITE" id="PS51030"/>
    </source>
</evidence>
<evidence type="ECO:0000256" key="7">
    <source>
        <dbReference type="ARBA" id="ARBA00023163"/>
    </source>
</evidence>
<comment type="subcellular location">
    <subcellularLocation>
        <location evidence="1 10">Nucleus</location>
    </subcellularLocation>
</comment>
<evidence type="ECO:0000256" key="1">
    <source>
        <dbReference type="ARBA" id="ARBA00004123"/>
    </source>
</evidence>
<dbReference type="InterPro" id="IPR000536">
    <property type="entry name" value="Nucl_hrmn_rcpt_lig-bd"/>
</dbReference>
<sequence>MTASVAWLWYRHAPNHVATYEPKNSGPSLSLLKMKEMDRDHREQHDHDNLNENEERKVGMDFRNLTRHHGIDHVADVKSEQDMEVDQNDRVENLHDDKVDQNIGRNFHNLAHHPAMRDMERDQNNHVDNVHDDKVDHKLGRDFRNLGPHAGMVHLHSGIEHLNNVDVEVKLARDVRGSLGLGLSLELCVVCGDRASGRHYGAISCEGCKGFFKRSIRKQLGYQCRGSKSCEVTKHHRNRCQYCRLQKCLAMGMRSDLSETPSTWEQPESPSMEDQSSDSDLSDALTLARERLLISHALDSMAKLIGDSVNGSSEPEEEWTGQLISERHTLFELRAPSPAPAYLSIHYICESAARLLFLSVHWARGIPAFQALPSEVQTTLVRSSWGQLFTLGLAQCAYTLSLPSILTSIINHLQASIAQEKITASKVKSVTEHICRLQDCVSSLHKLQVDSVEYAYLKALTLFSADNVLAGVWRKKVEVLQEAAWTELQQRVGSDRLPRLLLRLAPLRSINPRVLEDLFFAGLIGRVSVASVVPYILTMQDYKAEPESHMG</sequence>
<name>A0A0L7QRX7_9HYME</name>
<keyword evidence="6 10" id="KW-0238">DNA-binding</keyword>
<evidence type="ECO:0000256" key="10">
    <source>
        <dbReference type="RuleBase" id="RU004334"/>
    </source>
</evidence>
<proteinExistence type="inferred from homology"/>